<dbReference type="OrthoDB" id="410155at2759"/>
<gene>
    <name evidence="3" type="ORF">VCS650_LOCUS41408</name>
</gene>
<feature type="region of interest" description="Disordered" evidence="1">
    <location>
        <begin position="126"/>
        <end position="155"/>
    </location>
</feature>
<feature type="compositionally biased region" description="Basic and acidic residues" evidence="1">
    <location>
        <begin position="29"/>
        <end position="45"/>
    </location>
</feature>
<evidence type="ECO:0000313" key="3">
    <source>
        <dbReference type="EMBL" id="CAF1485412.1"/>
    </source>
</evidence>
<name>A0A815S3X5_9BILA</name>
<dbReference type="EMBL" id="CAJNON010001787">
    <property type="protein sequence ID" value="CAF1485412.1"/>
    <property type="molecule type" value="Genomic_DNA"/>
</dbReference>
<dbReference type="AlphaFoldDB" id="A0A815S3X5"/>
<dbReference type="Gene3D" id="3.60.10.10">
    <property type="entry name" value="Endonuclease/exonuclease/phosphatase"/>
    <property type="match status" value="1"/>
</dbReference>
<dbReference type="InterPro" id="IPR005135">
    <property type="entry name" value="Endo/exonuclease/phosphatase"/>
</dbReference>
<dbReference type="Proteomes" id="UP000663891">
    <property type="component" value="Unassembled WGS sequence"/>
</dbReference>
<comment type="caution">
    <text evidence="3">The sequence shown here is derived from an EMBL/GenBank/DDBJ whole genome shotgun (WGS) entry which is preliminary data.</text>
</comment>
<evidence type="ECO:0000313" key="4">
    <source>
        <dbReference type="Proteomes" id="UP000663891"/>
    </source>
</evidence>
<evidence type="ECO:0000259" key="2">
    <source>
        <dbReference type="Pfam" id="PF14529"/>
    </source>
</evidence>
<feature type="compositionally biased region" description="Polar residues" evidence="1">
    <location>
        <begin position="1"/>
        <end position="27"/>
    </location>
</feature>
<reference evidence="3" key="1">
    <citation type="submission" date="2021-02" db="EMBL/GenBank/DDBJ databases">
        <authorList>
            <person name="Nowell W R."/>
        </authorList>
    </citation>
    <scope>NUCLEOTIDE SEQUENCE</scope>
</reference>
<evidence type="ECO:0000256" key="1">
    <source>
        <dbReference type="SAM" id="MobiDB-lite"/>
    </source>
</evidence>
<dbReference type="SUPFAM" id="SSF56219">
    <property type="entry name" value="DNase I-like"/>
    <property type="match status" value="1"/>
</dbReference>
<dbReference type="GO" id="GO:0003824">
    <property type="term" value="F:catalytic activity"/>
    <property type="evidence" value="ECO:0007669"/>
    <property type="project" value="InterPro"/>
</dbReference>
<proteinExistence type="predicted"/>
<dbReference type="InterPro" id="IPR036691">
    <property type="entry name" value="Endo/exonu/phosph_ase_sf"/>
</dbReference>
<organism evidence="3 4">
    <name type="scientific">Adineta steineri</name>
    <dbReference type="NCBI Taxonomy" id="433720"/>
    <lineage>
        <taxon>Eukaryota</taxon>
        <taxon>Metazoa</taxon>
        <taxon>Spiralia</taxon>
        <taxon>Gnathifera</taxon>
        <taxon>Rotifera</taxon>
        <taxon>Eurotatoria</taxon>
        <taxon>Bdelloidea</taxon>
        <taxon>Adinetida</taxon>
        <taxon>Adinetidae</taxon>
        <taxon>Adineta</taxon>
    </lineage>
</organism>
<feature type="region of interest" description="Disordered" evidence="1">
    <location>
        <begin position="1"/>
        <end position="111"/>
    </location>
</feature>
<feature type="domain" description="Endonuclease/exonuclease/phosphatase" evidence="2">
    <location>
        <begin position="658"/>
        <end position="726"/>
    </location>
</feature>
<feature type="compositionally biased region" description="Polar residues" evidence="1">
    <location>
        <begin position="73"/>
        <end position="96"/>
    </location>
</feature>
<dbReference type="Pfam" id="PF14529">
    <property type="entry name" value="Exo_endo_phos_2"/>
    <property type="match status" value="1"/>
</dbReference>
<sequence length="882" mass="101482">MNETTNNNDDMPRIFQNQMPNCNQLNENGDGRTPKRRHADERTPEADNQQSSDDEADARTQDTTKQRIKVQRGDTNVNIQDQNDVIQITDEVNNGQQKDDTQRNRRTTNTRTYTNTEWTNVNHARIRKEKKKSETINDKSNIYRSQPSDHSNDQQSGVYISNHALHYAVEQHLPSINIKCKPIIENQKQATDLIKDFFAKIEQNFKNLNKKYTKPLGFDYWYIDKNGDLQCYTKEIELFVFLCDGHNYPGKISNTEITPNPPKRLPPQRSIILKYIPYEIPIEDVKEEIIKYFKSVFKIEEMKGLANGKHRHIRVDLSNQDDYIQILKDGVVGVNGQLVEVAEFLAPPRILICSKCGKNKKEDTHTDCTIKCHHCDGQHEATSYNCPIISNFRRELINKLKSKPDLLPQNIQLFIPTEYRQRGETNNRMLTNNICNNQISNQKEVRDLLPNTNDFPILPSTSKGQLRNKWTSQSQPVNNNNDIWIEMNKSKQKLDEIKMKFEILETNLNNKFNDYKFKIGSIVSIISVQVEQQNEVLKTIFSALNGITSTAALLLDQCQKLVTKTLTNSNDQHERCSLETNLQQTQTQMQFLNEQRYTGLSQQGTNSYGGVAILYQNLLKCTVKEKALNFILIELEATSEAILIGAVYVPSGTLPPFQLFNSCKDKPFYIFGDFNAKHTTWGCSPNNPSGIHLFDWLEATGNDLIMPDKPTSRRSDAKIDFCISHDAAGWLTEINVALNGDQFGDENIIVDDSPFKSTLIYVNSEGVSVDLLQLYGAQTHMGHYVALEMDKLFTFEEITTITKDELIKDERYLIIKEAVRSRFKLNYEMLRFEWTTLHECILQKRRNELKKKRSSTGNVTVQPAPQVALHDDFDEFIDSFAN</sequence>
<feature type="compositionally biased region" description="Polar residues" evidence="1">
    <location>
        <begin position="138"/>
        <end position="155"/>
    </location>
</feature>
<accession>A0A815S3X5</accession>
<protein>
    <recommendedName>
        <fullName evidence="2">Endonuclease/exonuclease/phosphatase domain-containing protein</fullName>
    </recommendedName>
</protein>